<dbReference type="EMBL" id="PGGN01000001">
    <property type="protein sequence ID" value="PSH60472.1"/>
    <property type="molecule type" value="Genomic_DNA"/>
</dbReference>
<sequence length="60" mass="6994">MVAPIIVINYTVLKFKHWQIVFPFSSSVSISTFLSQSRNLLEPYFAENHAENEAENTRYD</sequence>
<evidence type="ECO:0000313" key="2">
    <source>
        <dbReference type="Proteomes" id="UP000241158"/>
    </source>
</evidence>
<organism evidence="1 2">
    <name type="scientific">Phyllobacterium endophyticum</name>
    <dbReference type="NCBI Taxonomy" id="1149773"/>
    <lineage>
        <taxon>Bacteria</taxon>
        <taxon>Pseudomonadati</taxon>
        <taxon>Pseudomonadota</taxon>
        <taxon>Alphaproteobacteria</taxon>
        <taxon>Hyphomicrobiales</taxon>
        <taxon>Phyllobacteriaceae</taxon>
        <taxon>Phyllobacterium</taxon>
    </lineage>
</organism>
<evidence type="ECO:0000313" key="1">
    <source>
        <dbReference type="EMBL" id="PSH60472.1"/>
    </source>
</evidence>
<comment type="caution">
    <text evidence="1">The sequence shown here is derived from an EMBL/GenBank/DDBJ whole genome shotgun (WGS) entry which is preliminary data.</text>
</comment>
<protein>
    <submittedName>
        <fullName evidence="1">Uncharacterized protein</fullName>
    </submittedName>
</protein>
<accession>A0A2P7B201</accession>
<dbReference type="AlphaFoldDB" id="A0A2P7B201"/>
<dbReference type="Proteomes" id="UP000241158">
    <property type="component" value="Unassembled WGS sequence"/>
</dbReference>
<keyword evidence="2" id="KW-1185">Reference proteome</keyword>
<proteinExistence type="predicted"/>
<gene>
    <name evidence="1" type="ORF">CU100_07300</name>
</gene>
<reference evidence="2" key="1">
    <citation type="submission" date="2017-11" db="EMBL/GenBank/DDBJ databases">
        <authorList>
            <person name="Kuznetsova I."/>
            <person name="Sazanova A."/>
            <person name="Chirak E."/>
            <person name="Safronova V."/>
            <person name="Willems A."/>
        </authorList>
    </citation>
    <scope>NUCLEOTIDE SEQUENCE [LARGE SCALE GENOMIC DNA]</scope>
    <source>
        <strain evidence="2">PEPV15</strain>
    </source>
</reference>
<name>A0A2P7B201_9HYPH</name>